<dbReference type="GO" id="GO:0015888">
    <property type="term" value="P:thiamine transport"/>
    <property type="evidence" value="ECO:0007669"/>
    <property type="project" value="TreeGrafter"/>
</dbReference>
<dbReference type="GO" id="GO:0030975">
    <property type="term" value="F:thiamine binding"/>
    <property type="evidence" value="ECO:0007669"/>
    <property type="project" value="TreeGrafter"/>
</dbReference>
<dbReference type="Proteomes" id="UP000322822">
    <property type="component" value="Chromosome 2"/>
</dbReference>
<sequence>MKHFLTGLGAIAALCCGMAGAQAATRTLYVGMNGGAMEKTYSEHVFKAFERANDVKIVVVPGTSSDILAKALAARAKPQLHLMFLDDGLMYRAIRMGLCEKQPASANSKKLYPQAHIENDMATGVTMSMTGIGYNTKIFKEKGWAPPTSWQDLGDPKYKGKVVFQSLPSSTFGLHGFLMLNRIRGGNEANVEPGFKAWPTTVGPNVLEYVSNSAKLSEMVQSGEAAVFPFTPSMTTIFQSRGLPVAYAPPKEGAVVLMVAQCVIANNTEQDLSQKLAAYLLSVDAQKAALEGGSYNPTNTDVTASGKAGQELATMKEYLKTAVTVDWTQINQNRSNWDRQWNRQVER</sequence>
<dbReference type="PANTHER" id="PTHR30006">
    <property type="entry name" value="THIAMINE-BINDING PERIPLASMIC PROTEIN-RELATED"/>
    <property type="match status" value="1"/>
</dbReference>
<dbReference type="PANTHER" id="PTHR30006:SF2">
    <property type="entry name" value="ABC TRANSPORTER SUBSTRATE-BINDING PROTEIN"/>
    <property type="match status" value="1"/>
</dbReference>
<dbReference type="Pfam" id="PF13416">
    <property type="entry name" value="SBP_bac_8"/>
    <property type="match status" value="1"/>
</dbReference>
<proteinExistence type="predicted"/>
<evidence type="ECO:0000313" key="3">
    <source>
        <dbReference type="EMBL" id="QET05342.1"/>
    </source>
</evidence>
<name>A0A5P2HB79_9BURK</name>
<dbReference type="RefSeq" id="WP_150375422.1">
    <property type="nucleotide sequence ID" value="NZ_CP044067.1"/>
</dbReference>
<evidence type="ECO:0000313" key="4">
    <source>
        <dbReference type="Proteomes" id="UP000322822"/>
    </source>
</evidence>
<dbReference type="InterPro" id="IPR006059">
    <property type="entry name" value="SBP"/>
</dbReference>
<feature type="signal peptide" evidence="2">
    <location>
        <begin position="1"/>
        <end position="23"/>
    </location>
</feature>
<reference evidence="3 4" key="1">
    <citation type="submission" date="2019-09" db="EMBL/GenBank/DDBJ databases">
        <title>FDA dAtabase for Regulatory Grade micrObial Sequences (FDA-ARGOS): Supporting development and validation of Infectious Disease Dx tests.</title>
        <authorList>
            <person name="Sciortino C."/>
            <person name="Tallon L."/>
            <person name="Sadzewicz L."/>
            <person name="Vavikolanu K."/>
            <person name="Mehta A."/>
            <person name="Aluvathingal J."/>
            <person name="Nadendla S."/>
            <person name="Nandy P."/>
            <person name="Geyer C."/>
            <person name="Yan Y."/>
            <person name="Sichtig H."/>
        </authorList>
    </citation>
    <scope>NUCLEOTIDE SEQUENCE [LARGE SCALE GENOMIC DNA]</scope>
    <source>
        <strain evidence="3 4">FDAARGOS_664</strain>
    </source>
</reference>
<dbReference type="AlphaFoldDB" id="A0A5P2HB79"/>
<evidence type="ECO:0000256" key="1">
    <source>
        <dbReference type="ARBA" id="ARBA00022729"/>
    </source>
</evidence>
<protein>
    <submittedName>
        <fullName evidence="3">Extracellular solute-binding protein</fullName>
    </submittedName>
</protein>
<gene>
    <name evidence="3" type="ORF">FOB72_25325</name>
</gene>
<dbReference type="GO" id="GO:0030288">
    <property type="term" value="C:outer membrane-bounded periplasmic space"/>
    <property type="evidence" value="ECO:0007669"/>
    <property type="project" value="TreeGrafter"/>
</dbReference>
<organism evidence="3 4">
    <name type="scientific">Cupriavidus pauculus</name>
    <dbReference type="NCBI Taxonomy" id="82633"/>
    <lineage>
        <taxon>Bacteria</taxon>
        <taxon>Pseudomonadati</taxon>
        <taxon>Pseudomonadota</taxon>
        <taxon>Betaproteobacteria</taxon>
        <taxon>Burkholderiales</taxon>
        <taxon>Burkholderiaceae</taxon>
        <taxon>Cupriavidus</taxon>
    </lineage>
</organism>
<dbReference type="GO" id="GO:0030976">
    <property type="term" value="F:thiamine pyrophosphate binding"/>
    <property type="evidence" value="ECO:0007669"/>
    <property type="project" value="TreeGrafter"/>
</dbReference>
<dbReference type="EMBL" id="CP044067">
    <property type="protein sequence ID" value="QET05342.1"/>
    <property type="molecule type" value="Genomic_DNA"/>
</dbReference>
<keyword evidence="1 2" id="KW-0732">Signal</keyword>
<dbReference type="OrthoDB" id="305758at2"/>
<evidence type="ECO:0000256" key="2">
    <source>
        <dbReference type="SAM" id="SignalP"/>
    </source>
</evidence>
<accession>A0A5P2HB79</accession>
<dbReference type="SUPFAM" id="SSF53850">
    <property type="entry name" value="Periplasmic binding protein-like II"/>
    <property type="match status" value="1"/>
</dbReference>
<dbReference type="Gene3D" id="3.40.190.10">
    <property type="entry name" value="Periplasmic binding protein-like II"/>
    <property type="match status" value="2"/>
</dbReference>
<feature type="chain" id="PRO_5024848469" evidence="2">
    <location>
        <begin position="24"/>
        <end position="347"/>
    </location>
</feature>